<sequence length="277" mass="30381">MSLHIDIKGTGHPLVLIHGWGMHGGVWQPLIKKLSQHYQLHIVDLPGMGHSRPLEPAHLHAIAEALAAQLPPHADICGWSMGGLVAMRLALTHPEVVRRMILIGSSPRFVNADSDNAASEDGSVDPWSYGIAADVFHQFASQVNADYHATLIKFLTLQCMGSSDARATVKQLRSTFSERPVPTAGSLQKALHILLENDLRHEILHLHKPVLLIHGDRDTLAPVQAAHWLSQHLPFGRLRVIAGAGHAPFLSHPEQFVHAIDEFLEPGKAGHPLERQP</sequence>
<comment type="catalytic activity">
    <reaction evidence="5">
        <text>6-carboxyhexanoyl-[ACP] methyl ester + H2O = 6-carboxyhexanoyl-[ACP] + methanol + H(+)</text>
        <dbReference type="Rhea" id="RHEA:42700"/>
        <dbReference type="Rhea" id="RHEA-COMP:9955"/>
        <dbReference type="Rhea" id="RHEA-COMP:10186"/>
        <dbReference type="ChEBI" id="CHEBI:15377"/>
        <dbReference type="ChEBI" id="CHEBI:15378"/>
        <dbReference type="ChEBI" id="CHEBI:17790"/>
        <dbReference type="ChEBI" id="CHEBI:78846"/>
        <dbReference type="ChEBI" id="CHEBI:82735"/>
        <dbReference type="EC" id="3.1.1.85"/>
    </reaction>
</comment>
<dbReference type="EC" id="3.1.1.85" evidence="5"/>
<evidence type="ECO:0000259" key="6">
    <source>
        <dbReference type="Pfam" id="PF00561"/>
    </source>
</evidence>
<evidence type="ECO:0000256" key="3">
    <source>
        <dbReference type="ARBA" id="ARBA00022756"/>
    </source>
</evidence>
<dbReference type="PANTHER" id="PTHR43798:SF31">
    <property type="entry name" value="AB HYDROLASE SUPERFAMILY PROTEIN YCLE"/>
    <property type="match status" value="1"/>
</dbReference>
<dbReference type="HOGENOM" id="CLU_020336_12_2_4"/>
<dbReference type="Proteomes" id="UP000002743">
    <property type="component" value="Chromosome"/>
</dbReference>
<reference evidence="8" key="1">
    <citation type="submission" date="2009-07" db="EMBL/GenBank/DDBJ databases">
        <title>Complete sequence of chromosome of Methylovorus sp. SIP3-4.</title>
        <authorList>
            <person name="Lucas S."/>
            <person name="Copeland A."/>
            <person name="Lapidus A."/>
            <person name="Glavina del Rio T."/>
            <person name="Tice H."/>
            <person name="Bruce D."/>
            <person name="Goodwin L."/>
            <person name="Pitluck S."/>
            <person name="Clum A."/>
            <person name="Larimer F."/>
            <person name="Land M."/>
            <person name="Hauser L."/>
            <person name="Kyrpides N."/>
            <person name="Mikhailova N."/>
            <person name="Kayluzhnaya M."/>
            <person name="Chistoserdova L."/>
        </authorList>
    </citation>
    <scope>NUCLEOTIDE SEQUENCE [LARGE SCALE GENOMIC DNA]</scope>
    <source>
        <strain evidence="8">SIP3-4</strain>
    </source>
</reference>
<dbReference type="HAMAP" id="MF_01260">
    <property type="entry name" value="Carboxylester"/>
    <property type="match status" value="1"/>
</dbReference>
<feature type="active site" evidence="5">
    <location>
        <position position="218"/>
    </location>
</feature>
<evidence type="ECO:0000256" key="1">
    <source>
        <dbReference type="ARBA" id="ARBA00022487"/>
    </source>
</evidence>
<name>C6X9J4_METGS</name>
<keyword evidence="1 5" id="KW-0719">Serine esterase</keyword>
<dbReference type="RefSeq" id="WP_015829447.1">
    <property type="nucleotide sequence ID" value="NC_012969.1"/>
</dbReference>
<feature type="binding site" evidence="5">
    <location>
        <begin position="154"/>
        <end position="158"/>
    </location>
    <ligand>
        <name>substrate</name>
    </ligand>
</feature>
<protein>
    <recommendedName>
        <fullName evidence="5">Pimeloyl-[acyl-carrier protein] methyl ester esterase</fullName>
        <ecNumber evidence="5">3.1.1.85</ecNumber>
    </recommendedName>
    <alternativeName>
        <fullName evidence="5">Biotin synthesis protein BioH</fullName>
    </alternativeName>
    <alternativeName>
        <fullName evidence="5">Carboxylesterase BioH</fullName>
    </alternativeName>
</protein>
<organism evidence="7 8">
    <name type="scientific">Methylovorus glucosotrophus (strain SIP3-4)</name>
    <dbReference type="NCBI Taxonomy" id="582744"/>
    <lineage>
        <taxon>Bacteria</taxon>
        <taxon>Pseudomonadati</taxon>
        <taxon>Pseudomonadota</taxon>
        <taxon>Betaproteobacteria</taxon>
        <taxon>Nitrosomonadales</taxon>
        <taxon>Methylophilaceae</taxon>
        <taxon>Methylovorus</taxon>
    </lineage>
</organism>
<feature type="binding site" evidence="5">
    <location>
        <position position="20"/>
    </location>
    <ligand>
        <name>substrate</name>
    </ligand>
</feature>
<dbReference type="GO" id="GO:0005737">
    <property type="term" value="C:cytoplasm"/>
    <property type="evidence" value="ECO:0007669"/>
    <property type="project" value="UniProtKB-SubCell"/>
</dbReference>
<proteinExistence type="inferred from homology"/>
<evidence type="ECO:0000256" key="4">
    <source>
        <dbReference type="ARBA" id="ARBA00022801"/>
    </source>
</evidence>
<feature type="binding site" evidence="5">
    <location>
        <begin position="80"/>
        <end position="81"/>
    </location>
    <ligand>
        <name>substrate</name>
    </ligand>
</feature>
<dbReference type="PANTHER" id="PTHR43798">
    <property type="entry name" value="MONOACYLGLYCEROL LIPASE"/>
    <property type="match status" value="1"/>
</dbReference>
<accession>C6X9J4</accession>
<comment type="subunit">
    <text evidence="5">Monomer.</text>
</comment>
<dbReference type="GO" id="GO:0016020">
    <property type="term" value="C:membrane"/>
    <property type="evidence" value="ECO:0007669"/>
    <property type="project" value="TreeGrafter"/>
</dbReference>
<dbReference type="UniPathway" id="UPA00078"/>
<keyword evidence="3 5" id="KW-0093">Biotin biosynthesis</keyword>
<dbReference type="OrthoDB" id="9798888at2"/>
<dbReference type="STRING" id="582744.Msip34_0566"/>
<evidence type="ECO:0000313" key="8">
    <source>
        <dbReference type="Proteomes" id="UP000002743"/>
    </source>
</evidence>
<dbReference type="InterPro" id="IPR010076">
    <property type="entry name" value="BioH"/>
</dbReference>
<keyword evidence="2 5" id="KW-0963">Cytoplasm</keyword>
<dbReference type="eggNOG" id="COG2267">
    <property type="taxonomic scope" value="Bacteria"/>
</dbReference>
<dbReference type="GO" id="GO:0009102">
    <property type="term" value="P:biotin biosynthetic process"/>
    <property type="evidence" value="ECO:0007669"/>
    <property type="project" value="UniProtKB-UniRule"/>
</dbReference>
<dbReference type="AlphaFoldDB" id="C6X9J4"/>
<evidence type="ECO:0000313" key="7">
    <source>
        <dbReference type="EMBL" id="ACT49814.1"/>
    </source>
</evidence>
<keyword evidence="4 5" id="KW-0378">Hydrolase</keyword>
<dbReference type="ESTHER" id="metsd-c6x9j4">
    <property type="family name" value="BioH"/>
</dbReference>
<evidence type="ECO:0000256" key="5">
    <source>
        <dbReference type="HAMAP-Rule" id="MF_01260"/>
    </source>
</evidence>
<comment type="similarity">
    <text evidence="5">Belongs to the AB hydrolase superfamily. Carboxylesterase BioH family.</text>
</comment>
<dbReference type="GO" id="GO:0090499">
    <property type="term" value="F:pimelyl-[acyl-carrier protein] methyl ester esterase activity"/>
    <property type="evidence" value="ECO:0007669"/>
    <property type="project" value="UniProtKB-EC"/>
</dbReference>
<dbReference type="InterPro" id="IPR050266">
    <property type="entry name" value="AB_hydrolase_sf"/>
</dbReference>
<dbReference type="NCBIfam" id="TIGR01738">
    <property type="entry name" value="bioH"/>
    <property type="match status" value="1"/>
</dbReference>
<comment type="subcellular location">
    <subcellularLocation>
        <location evidence="5">Cytoplasm</location>
    </subcellularLocation>
</comment>
<reference evidence="7 8" key="2">
    <citation type="journal article" date="2011" name="J. Bacteriol.">
        <title>Genomes of three methylotrophs from a single niche uncover genetic and metabolic divergence of Methylophilaceae.</title>
        <authorList>
            <person name="Lapidus A."/>
            <person name="Clum A."/>
            <person name="Labutti K."/>
            <person name="Kaluzhnaya M.G."/>
            <person name="Lim S."/>
            <person name="Beck D.A."/>
            <person name="Glavina Del Rio T."/>
            <person name="Nolan M."/>
            <person name="Mavromatis K."/>
            <person name="Huntemann M."/>
            <person name="Lucas S."/>
            <person name="Lidstrom M.E."/>
            <person name="Ivanova N."/>
            <person name="Chistoserdova L."/>
        </authorList>
    </citation>
    <scope>NUCLEOTIDE SEQUENCE [LARGE SCALE GENOMIC DNA]</scope>
    <source>
        <strain evidence="7 8">SIP3-4</strain>
    </source>
</reference>
<dbReference type="InterPro" id="IPR029058">
    <property type="entry name" value="AB_hydrolase_fold"/>
</dbReference>
<dbReference type="EMBL" id="CP001674">
    <property type="protein sequence ID" value="ACT49814.1"/>
    <property type="molecule type" value="Genomic_DNA"/>
</dbReference>
<dbReference type="InterPro" id="IPR000073">
    <property type="entry name" value="AB_hydrolase_1"/>
</dbReference>
<feature type="domain" description="AB hydrolase-1" evidence="6">
    <location>
        <begin position="13"/>
        <end position="253"/>
    </location>
</feature>
<keyword evidence="8" id="KW-1185">Reference proteome</keyword>
<dbReference type="Gene3D" id="3.40.50.1820">
    <property type="entry name" value="alpha/beta hydrolase"/>
    <property type="match status" value="1"/>
</dbReference>
<evidence type="ECO:0000256" key="2">
    <source>
        <dbReference type="ARBA" id="ARBA00022490"/>
    </source>
</evidence>
<gene>
    <name evidence="5" type="primary">bioH</name>
    <name evidence="7" type="ordered locus">Msip34_0566</name>
</gene>
<feature type="active site" description="Nucleophile" evidence="5">
    <location>
        <position position="80"/>
    </location>
</feature>
<dbReference type="KEGG" id="mei:Msip34_0566"/>
<comment type="function">
    <text evidence="5">The physiological role of BioH is to remove the methyl group introduced by BioC when the pimeloyl moiety is complete. It allows to synthesize pimeloyl-ACP via the fatty acid synthetic pathway through the hydrolysis of the ester bonds of pimeloyl-ACP esters.</text>
</comment>
<feature type="active site" evidence="5">
    <location>
        <position position="246"/>
    </location>
</feature>
<dbReference type="SUPFAM" id="SSF53474">
    <property type="entry name" value="alpha/beta-Hydrolases"/>
    <property type="match status" value="1"/>
</dbReference>
<dbReference type="Pfam" id="PF00561">
    <property type="entry name" value="Abhydrolase_1"/>
    <property type="match status" value="1"/>
</dbReference>
<feature type="binding site" evidence="5">
    <location>
        <position position="246"/>
    </location>
    <ligand>
        <name>substrate</name>
    </ligand>
</feature>
<comment type="pathway">
    <text evidence="5">Cofactor biosynthesis; biotin biosynthesis.</text>
</comment>